<comment type="caution">
    <text evidence="2">The sequence shown here is derived from an EMBL/GenBank/DDBJ whole genome shotgun (WGS) entry which is preliminary data.</text>
</comment>
<evidence type="ECO:0000313" key="3">
    <source>
        <dbReference type="Proteomes" id="UP000295783"/>
    </source>
</evidence>
<organism evidence="2 3">
    <name type="scientific">Dongia mobilis</name>
    <dbReference type="NCBI Taxonomy" id="578943"/>
    <lineage>
        <taxon>Bacteria</taxon>
        <taxon>Pseudomonadati</taxon>
        <taxon>Pseudomonadota</taxon>
        <taxon>Alphaproteobacteria</taxon>
        <taxon>Rhodospirillales</taxon>
        <taxon>Dongiaceae</taxon>
        <taxon>Dongia</taxon>
    </lineage>
</organism>
<feature type="transmembrane region" description="Helical" evidence="1">
    <location>
        <begin position="49"/>
        <end position="67"/>
    </location>
</feature>
<feature type="transmembrane region" description="Helical" evidence="1">
    <location>
        <begin position="73"/>
        <end position="91"/>
    </location>
</feature>
<keyword evidence="1" id="KW-1133">Transmembrane helix</keyword>
<dbReference type="Proteomes" id="UP000295783">
    <property type="component" value="Unassembled WGS sequence"/>
</dbReference>
<accession>A0A4R6WTH6</accession>
<keyword evidence="1" id="KW-0472">Membrane</keyword>
<proteinExistence type="predicted"/>
<name>A0A4R6WTH6_9PROT</name>
<sequence length="95" mass="10614">MEDEVRIMDELFADGSIVIWILALVAVEAIFLGLYCWRMRRGPWPGEILFNLAAGAALLLALHGALVDAAWESIGLWLVIGLMAHIADLAVRWRR</sequence>
<evidence type="ECO:0000313" key="2">
    <source>
        <dbReference type="EMBL" id="TDQ82943.1"/>
    </source>
</evidence>
<keyword evidence="3" id="KW-1185">Reference proteome</keyword>
<reference evidence="2 3" key="1">
    <citation type="submission" date="2019-03" db="EMBL/GenBank/DDBJ databases">
        <title>Genomic Encyclopedia of Type Strains, Phase III (KMG-III): the genomes of soil and plant-associated and newly described type strains.</title>
        <authorList>
            <person name="Whitman W."/>
        </authorList>
    </citation>
    <scope>NUCLEOTIDE SEQUENCE [LARGE SCALE GENOMIC DNA]</scope>
    <source>
        <strain evidence="2 3">CGMCC 1.7660</strain>
    </source>
</reference>
<feature type="transmembrane region" description="Helical" evidence="1">
    <location>
        <begin position="17"/>
        <end position="37"/>
    </location>
</feature>
<dbReference type="AlphaFoldDB" id="A0A4R6WTH6"/>
<evidence type="ECO:0000256" key="1">
    <source>
        <dbReference type="SAM" id="Phobius"/>
    </source>
</evidence>
<gene>
    <name evidence="2" type="ORF">A8950_1225</name>
</gene>
<protein>
    <submittedName>
        <fullName evidence="2">Uncharacterized protein</fullName>
    </submittedName>
</protein>
<keyword evidence="1" id="KW-0812">Transmembrane</keyword>
<dbReference type="EMBL" id="SNYW01000007">
    <property type="protein sequence ID" value="TDQ82943.1"/>
    <property type="molecule type" value="Genomic_DNA"/>
</dbReference>